<dbReference type="Gene3D" id="3.30.1490.110">
    <property type="match status" value="1"/>
</dbReference>
<evidence type="ECO:0000256" key="6">
    <source>
        <dbReference type="PIRNR" id="PIRNR003101"/>
    </source>
</evidence>
<keyword evidence="3 5" id="KW-0472">Membrane</keyword>
<evidence type="ECO:0000256" key="3">
    <source>
        <dbReference type="ARBA" id="ARBA00023136"/>
    </source>
</evidence>
<dbReference type="InterPro" id="IPR003494">
    <property type="entry name" value="SHS2_FtsA"/>
</dbReference>
<dbReference type="PANTHER" id="PTHR32432">
    <property type="entry name" value="CELL DIVISION PROTEIN FTSA-RELATED"/>
    <property type="match status" value="1"/>
</dbReference>
<comment type="subunit">
    <text evidence="5">Self-interacts. Interacts with FtsZ.</text>
</comment>
<gene>
    <name evidence="5 8" type="primary">ftsA</name>
    <name evidence="8" type="ORF">DXX93_16865</name>
</gene>
<dbReference type="SUPFAM" id="SSF53067">
    <property type="entry name" value="Actin-like ATPase domain"/>
    <property type="match status" value="2"/>
</dbReference>
<evidence type="ECO:0000256" key="1">
    <source>
        <dbReference type="ARBA" id="ARBA00022475"/>
    </source>
</evidence>
<name>A0A3E0TUL8_9GAMM</name>
<evidence type="ECO:0000256" key="5">
    <source>
        <dbReference type="HAMAP-Rule" id="MF_02033"/>
    </source>
</evidence>
<feature type="domain" description="SHS2" evidence="7">
    <location>
        <begin position="10"/>
        <end position="196"/>
    </location>
</feature>
<dbReference type="InterPro" id="IPR050696">
    <property type="entry name" value="FtsA/MreB"/>
</dbReference>
<reference evidence="8 9" key="1">
    <citation type="submission" date="2018-08" db="EMBL/GenBank/DDBJ databases">
        <title>Thalassotalea euphylliae genome.</title>
        <authorList>
            <person name="Summers S."/>
            <person name="Rice S.A."/>
            <person name="Freckelton M.L."/>
            <person name="Nedved B.T."/>
            <person name="Hadfield M.G."/>
        </authorList>
    </citation>
    <scope>NUCLEOTIDE SEQUENCE [LARGE SCALE GENOMIC DNA]</scope>
    <source>
        <strain evidence="8 9">H1</strain>
    </source>
</reference>
<evidence type="ECO:0000313" key="8">
    <source>
        <dbReference type="EMBL" id="REL28067.1"/>
    </source>
</evidence>
<evidence type="ECO:0000259" key="7">
    <source>
        <dbReference type="SMART" id="SM00842"/>
    </source>
</evidence>
<keyword evidence="2 5" id="KW-0132">Cell division</keyword>
<dbReference type="PANTHER" id="PTHR32432:SF4">
    <property type="entry name" value="CELL DIVISION PROTEIN FTSA"/>
    <property type="match status" value="1"/>
</dbReference>
<evidence type="ECO:0000313" key="9">
    <source>
        <dbReference type="Proteomes" id="UP000256478"/>
    </source>
</evidence>
<dbReference type="AlphaFoldDB" id="A0A3E0TUL8"/>
<dbReference type="GO" id="GO:0009898">
    <property type="term" value="C:cytoplasmic side of plasma membrane"/>
    <property type="evidence" value="ECO:0007669"/>
    <property type="project" value="UniProtKB-UniRule"/>
</dbReference>
<keyword evidence="1 5" id="KW-1003">Cell membrane</keyword>
<comment type="subcellular location">
    <subcellularLocation>
        <location evidence="5">Cell membrane</location>
        <topology evidence="5">Peripheral membrane protein</topology>
        <orientation evidence="5">Cytoplasmic side</orientation>
    </subcellularLocation>
    <text evidence="5">Localizes to the Z ring in an FtsZ-dependent manner. Targeted to the membrane through a conserved C-terminal amphipathic helix.</text>
</comment>
<dbReference type="Proteomes" id="UP000256478">
    <property type="component" value="Unassembled WGS sequence"/>
</dbReference>
<evidence type="ECO:0000256" key="2">
    <source>
        <dbReference type="ARBA" id="ARBA00022618"/>
    </source>
</evidence>
<dbReference type="NCBIfam" id="TIGR01174">
    <property type="entry name" value="ftsA"/>
    <property type="match status" value="1"/>
</dbReference>
<keyword evidence="4 5" id="KW-0131">Cell cycle</keyword>
<dbReference type="GO" id="GO:0043093">
    <property type="term" value="P:FtsZ-dependent cytokinesis"/>
    <property type="evidence" value="ECO:0007669"/>
    <property type="project" value="UniProtKB-UniRule"/>
</dbReference>
<dbReference type="CDD" id="cd24048">
    <property type="entry name" value="ASKHA_NBD_FtsA"/>
    <property type="match status" value="1"/>
</dbReference>
<comment type="caution">
    <text evidence="8">The sequence shown here is derived from an EMBL/GenBank/DDBJ whole genome shotgun (WGS) entry which is preliminary data.</text>
</comment>
<dbReference type="GO" id="GO:0032153">
    <property type="term" value="C:cell division site"/>
    <property type="evidence" value="ECO:0007669"/>
    <property type="project" value="UniProtKB-UniRule"/>
</dbReference>
<dbReference type="Pfam" id="PF02491">
    <property type="entry name" value="SHS2_FTSA"/>
    <property type="match status" value="1"/>
</dbReference>
<dbReference type="SMART" id="SM00842">
    <property type="entry name" value="FtsA"/>
    <property type="match status" value="1"/>
</dbReference>
<comment type="similarity">
    <text evidence="5 6">Belongs to the FtsA/MreB family.</text>
</comment>
<dbReference type="Pfam" id="PF14450">
    <property type="entry name" value="FtsA"/>
    <property type="match status" value="2"/>
</dbReference>
<dbReference type="HAMAP" id="MF_02033">
    <property type="entry name" value="FtsA"/>
    <property type="match status" value="1"/>
</dbReference>
<dbReference type="EMBL" id="QUOU01000001">
    <property type="protein sequence ID" value="REL28067.1"/>
    <property type="molecule type" value="Genomic_DNA"/>
</dbReference>
<accession>A0A3E0TUL8</accession>
<dbReference type="InterPro" id="IPR043129">
    <property type="entry name" value="ATPase_NBD"/>
</dbReference>
<sequence>MAKVAERKLVVGLDIGTSKISVAVGEVTPENKLSIVGVGNQPSRGMDKGGVNDLNLVIQSIQRAINEAELMADCRISSIYLGISGKHISCQNENGMVPVSDNEVVQEDVDNVIHTARSVPISAERRMLHVLPQEFSIDCQDGIKSPIGMSGVRMEAKVHIVTCANDMAKNLVKCVERCELKADQLIFSALASSYAVVTEDEKELGICVVDIGAGTMDLAVFTGGALRHTAVIPVAGNQVTSDISKIFRTPLSHAEEIKVQYACALRQMVSMEESIEVPSVGGRPARSMSRHTLSEVVEPRYHELFELIQEELREAGLADQIAAGFVLTGGTSKMEGVVEFAEEVFQMPVRIAQPLPVDGLYEYVSDPSYSTVVGLLHYGMQEAGNEEKTKKNVEGVTDLWSRVHAWFKGEF</sequence>
<organism evidence="8 9">
    <name type="scientific">Thalassotalea euphylliae</name>
    <dbReference type="NCBI Taxonomy" id="1655234"/>
    <lineage>
        <taxon>Bacteria</taxon>
        <taxon>Pseudomonadati</taxon>
        <taxon>Pseudomonadota</taxon>
        <taxon>Gammaproteobacteria</taxon>
        <taxon>Alteromonadales</taxon>
        <taxon>Colwelliaceae</taxon>
        <taxon>Thalassotalea</taxon>
    </lineage>
</organism>
<dbReference type="Gene3D" id="3.30.420.40">
    <property type="match status" value="2"/>
</dbReference>
<dbReference type="OrthoDB" id="9810567at2"/>
<dbReference type="FunFam" id="3.30.1490.110:FF:000001">
    <property type="entry name" value="Cell division protein FtsA"/>
    <property type="match status" value="1"/>
</dbReference>
<dbReference type="RefSeq" id="WP_116009127.1">
    <property type="nucleotide sequence ID" value="NZ_QUOU01000001.1"/>
</dbReference>
<protein>
    <recommendedName>
        <fullName evidence="5 6">Cell division protein FtsA</fullName>
    </recommendedName>
</protein>
<dbReference type="InterPro" id="IPR020823">
    <property type="entry name" value="Cell_div_FtsA"/>
</dbReference>
<dbReference type="NCBIfam" id="NF007009">
    <property type="entry name" value="PRK09472.1"/>
    <property type="match status" value="1"/>
</dbReference>
<dbReference type="PIRSF" id="PIRSF003101">
    <property type="entry name" value="FtsA"/>
    <property type="match status" value="1"/>
</dbReference>
<evidence type="ECO:0000256" key="4">
    <source>
        <dbReference type="ARBA" id="ARBA00023306"/>
    </source>
</evidence>
<proteinExistence type="inferred from homology"/>
<comment type="function">
    <text evidence="5 6">Cell division protein that is involved in the assembly of the Z ring. May serve as a membrane anchor for the Z ring.</text>
</comment>